<name>A0A4V2JCI9_9RHOB</name>
<reference evidence="5 6" key="1">
    <citation type="submission" date="2019-02" db="EMBL/GenBank/DDBJ databases">
        <title>Paracoccus subflavus sp. nov., isolated from marine sediment of the Pacific Ocean.</title>
        <authorList>
            <person name="Zhang G."/>
        </authorList>
    </citation>
    <scope>NUCLEOTIDE SEQUENCE [LARGE SCALE GENOMIC DNA]</scope>
    <source>
        <strain evidence="5 6">GY0581</strain>
    </source>
</reference>
<dbReference type="SUPFAM" id="SSF51905">
    <property type="entry name" value="FAD/NAD(P)-binding domain"/>
    <property type="match status" value="1"/>
</dbReference>
<sequence>MSGGPVSFDCVVIGGGPAGMSAAIYLARFRRRVALIDKGHSRAALIPRSHNHPGYPDGIRGGDLLDRMRQQMQQFGVTAVQGQATDAERRPDGLFAVRVAGQTLLADHLILATGVRDRLPPVDDPLRHIREGLIRQCPVCDAYELTDKPVAVIGAGACAAGEALFLSHYTAEVSILTLGESPDLSEDILAKLQRAGVRMVRDPVRSWIFGQAGGDQANGDRGVGVCLASGQRLDFAAVYSGLGNDPRNDLAHRLGVTLADDGRIGTGGHQETSVSKVFAAGDVVTGLNQIAVAMAQGEIAATHVHNLLRLREGRCVADSL</sequence>
<dbReference type="OrthoDB" id="9786503at2"/>
<evidence type="ECO:0000256" key="2">
    <source>
        <dbReference type="ARBA" id="ARBA00022630"/>
    </source>
</evidence>
<gene>
    <name evidence="5" type="ORF">EYE42_06245</name>
</gene>
<keyword evidence="2" id="KW-0285">Flavoprotein</keyword>
<dbReference type="Pfam" id="PF07992">
    <property type="entry name" value="Pyr_redox_2"/>
    <property type="match status" value="1"/>
</dbReference>
<dbReference type="PRINTS" id="PR00469">
    <property type="entry name" value="PNDRDTASEII"/>
</dbReference>
<keyword evidence="6" id="KW-1185">Reference proteome</keyword>
<evidence type="ECO:0000256" key="3">
    <source>
        <dbReference type="ARBA" id="ARBA00023002"/>
    </source>
</evidence>
<dbReference type="Gene3D" id="3.50.50.60">
    <property type="entry name" value="FAD/NAD(P)-binding domain"/>
    <property type="match status" value="2"/>
</dbReference>
<keyword evidence="3" id="KW-0560">Oxidoreductase</keyword>
<dbReference type="Proteomes" id="UP000293520">
    <property type="component" value="Unassembled WGS sequence"/>
</dbReference>
<dbReference type="AlphaFoldDB" id="A0A4V2JCI9"/>
<dbReference type="InterPro" id="IPR023753">
    <property type="entry name" value="FAD/NAD-binding_dom"/>
</dbReference>
<evidence type="ECO:0000313" key="5">
    <source>
        <dbReference type="EMBL" id="TBN41996.1"/>
    </source>
</evidence>
<evidence type="ECO:0000313" key="6">
    <source>
        <dbReference type="Proteomes" id="UP000293520"/>
    </source>
</evidence>
<feature type="domain" description="FAD/NAD(P)-binding" evidence="4">
    <location>
        <begin position="8"/>
        <end position="297"/>
    </location>
</feature>
<dbReference type="GO" id="GO:0016491">
    <property type="term" value="F:oxidoreductase activity"/>
    <property type="evidence" value="ECO:0007669"/>
    <property type="project" value="UniProtKB-KW"/>
</dbReference>
<dbReference type="InterPro" id="IPR050097">
    <property type="entry name" value="Ferredoxin-NADP_redctase_2"/>
</dbReference>
<accession>A0A4V2JCI9</accession>
<dbReference type="PRINTS" id="PR00368">
    <property type="entry name" value="FADPNR"/>
</dbReference>
<proteinExistence type="predicted"/>
<evidence type="ECO:0000256" key="1">
    <source>
        <dbReference type="ARBA" id="ARBA00018719"/>
    </source>
</evidence>
<dbReference type="EMBL" id="SISK01000003">
    <property type="protein sequence ID" value="TBN41996.1"/>
    <property type="molecule type" value="Genomic_DNA"/>
</dbReference>
<evidence type="ECO:0000259" key="4">
    <source>
        <dbReference type="Pfam" id="PF07992"/>
    </source>
</evidence>
<dbReference type="PANTHER" id="PTHR48105">
    <property type="entry name" value="THIOREDOXIN REDUCTASE 1-RELATED-RELATED"/>
    <property type="match status" value="1"/>
</dbReference>
<dbReference type="RefSeq" id="WP_130990455.1">
    <property type="nucleotide sequence ID" value="NZ_SISK01000003.1"/>
</dbReference>
<comment type="caution">
    <text evidence="5">The sequence shown here is derived from an EMBL/GenBank/DDBJ whole genome shotgun (WGS) entry which is preliminary data.</text>
</comment>
<protein>
    <recommendedName>
        <fullName evidence="1">Thioredoxin reductase</fullName>
    </recommendedName>
</protein>
<dbReference type="InterPro" id="IPR036188">
    <property type="entry name" value="FAD/NAD-bd_sf"/>
</dbReference>
<organism evidence="5 6">
    <name type="scientific">Paracoccus subflavus</name>
    <dbReference type="NCBI Taxonomy" id="2528244"/>
    <lineage>
        <taxon>Bacteria</taxon>
        <taxon>Pseudomonadati</taxon>
        <taxon>Pseudomonadota</taxon>
        <taxon>Alphaproteobacteria</taxon>
        <taxon>Rhodobacterales</taxon>
        <taxon>Paracoccaceae</taxon>
        <taxon>Paracoccus</taxon>
    </lineage>
</organism>